<comment type="pathway">
    <text evidence="1">Protein modification; protein glycosylation.</text>
</comment>
<dbReference type="SMART" id="SM00028">
    <property type="entry name" value="TPR"/>
    <property type="match status" value="2"/>
</dbReference>
<dbReference type="InterPro" id="IPR032710">
    <property type="entry name" value="NTF2-like_dom_sf"/>
</dbReference>
<feature type="domain" description="Cds6 C-terminal" evidence="7">
    <location>
        <begin position="319"/>
        <end position="422"/>
    </location>
</feature>
<dbReference type="Pfam" id="PF13414">
    <property type="entry name" value="TPR_11"/>
    <property type="match status" value="1"/>
</dbReference>
<protein>
    <submittedName>
        <fullName evidence="8">Tetratricopeptide repeat protein</fullName>
    </submittedName>
</protein>
<keyword evidence="3" id="KW-0808">Transferase</keyword>
<dbReference type="OrthoDB" id="5294075at2"/>
<keyword evidence="4" id="KW-0802">TPR repeat</keyword>
<feature type="chain" id="PRO_5020490254" evidence="6">
    <location>
        <begin position="23"/>
        <end position="426"/>
    </location>
</feature>
<evidence type="ECO:0000256" key="3">
    <source>
        <dbReference type="ARBA" id="ARBA00022679"/>
    </source>
</evidence>
<evidence type="ECO:0000256" key="4">
    <source>
        <dbReference type="PROSITE-ProRule" id="PRU00339"/>
    </source>
</evidence>
<dbReference type="InterPro" id="IPR011990">
    <property type="entry name" value="TPR-like_helical_dom_sf"/>
</dbReference>
<dbReference type="AlphaFoldDB" id="A0A4S8EML3"/>
<feature type="region of interest" description="Disordered" evidence="5">
    <location>
        <begin position="279"/>
        <end position="298"/>
    </location>
</feature>
<evidence type="ECO:0000259" key="7">
    <source>
        <dbReference type="Pfam" id="PF24125"/>
    </source>
</evidence>
<dbReference type="InterPro" id="IPR056203">
    <property type="entry name" value="Cds6_C"/>
</dbReference>
<evidence type="ECO:0000256" key="6">
    <source>
        <dbReference type="SAM" id="SignalP"/>
    </source>
</evidence>
<gene>
    <name evidence="8" type="ORF">E9531_16920</name>
</gene>
<dbReference type="Pfam" id="PF13432">
    <property type="entry name" value="TPR_16"/>
    <property type="match status" value="1"/>
</dbReference>
<dbReference type="Proteomes" id="UP000308917">
    <property type="component" value="Unassembled WGS sequence"/>
</dbReference>
<comment type="caution">
    <text evidence="8">The sequence shown here is derived from an EMBL/GenBank/DDBJ whole genome shotgun (WGS) entry which is preliminary data.</text>
</comment>
<feature type="region of interest" description="Disordered" evidence="5">
    <location>
        <begin position="202"/>
        <end position="238"/>
    </location>
</feature>
<dbReference type="EMBL" id="STFG01000038">
    <property type="protein sequence ID" value="THT95969.1"/>
    <property type="molecule type" value="Genomic_DNA"/>
</dbReference>
<evidence type="ECO:0000256" key="2">
    <source>
        <dbReference type="ARBA" id="ARBA00022676"/>
    </source>
</evidence>
<feature type="signal peptide" evidence="6">
    <location>
        <begin position="1"/>
        <end position="22"/>
    </location>
</feature>
<dbReference type="PANTHER" id="PTHR44835:SF1">
    <property type="entry name" value="PROTEIN O-GLCNAC TRANSFERASE"/>
    <property type="match status" value="1"/>
</dbReference>
<dbReference type="Gene3D" id="1.25.40.10">
    <property type="entry name" value="Tetratricopeptide repeat domain"/>
    <property type="match status" value="1"/>
</dbReference>
<evidence type="ECO:0000256" key="5">
    <source>
        <dbReference type="SAM" id="MobiDB-lite"/>
    </source>
</evidence>
<evidence type="ECO:0000256" key="1">
    <source>
        <dbReference type="ARBA" id="ARBA00004922"/>
    </source>
</evidence>
<sequence>MRRTAAVLVACATFWNASAVYADQAVVEEVSGLLEQGHLDQAAKRADAYLRNNPGDVQVRFLQGVIATEQGSTAKAIDVFTALAKDYPQLPEPFNNLAVLYAAQGDERKAVDVLESAIRTNPSYATAHENLGDLYARMASEAYAKALQLDDSRKALQPKLSLIKQIFPVQETAPQTVAQAQTHSSNLSNTRAQEAARLTAQAQQADQVQKKQDQEREQQAKAKAEQAAAEKAAAEQRLAEEKKAADKLAADKAAADKLAAQTRAAEKAADDKLAAERAAAARAAQDKEEQKTAVTAPATLAASSDSSKAGTTAAAAALDAAVKEWADAWASQNMERYFAAYSTHFKPADGSSFSQWKEQRTQRIVGRPTISVQVRNLKTSAITADSATVQFRQTYSSGAFKASTQKTLRMQKEAGKWRIVHEGTGG</sequence>
<dbReference type="InterPro" id="IPR019734">
    <property type="entry name" value="TPR_rpt"/>
</dbReference>
<feature type="repeat" description="TPR" evidence="4">
    <location>
        <begin position="91"/>
        <end position="124"/>
    </location>
</feature>
<keyword evidence="9" id="KW-1185">Reference proteome</keyword>
<dbReference type="Gene3D" id="3.10.450.50">
    <property type="match status" value="1"/>
</dbReference>
<keyword evidence="2" id="KW-0328">Glycosyltransferase</keyword>
<proteinExistence type="predicted"/>
<reference evidence="8 9" key="1">
    <citation type="journal article" date="2015" name="Antonie Van Leeuwenhoek">
        <title>Lampropedia puyangensis sp. nov., isolated from symptomatic bark of Populus ? euramericana canker and emended description of Lampropedia hyalina (Ehrenberg 1832) Lee et al. 2004.</title>
        <authorList>
            <person name="Li Y."/>
            <person name="Wang T."/>
            <person name="Piao C.G."/>
            <person name="Wang L.F."/>
            <person name="Tian G.Z."/>
            <person name="Zhu T.H."/>
            <person name="Guo M.W."/>
        </authorList>
    </citation>
    <scope>NUCLEOTIDE SEQUENCE [LARGE SCALE GENOMIC DNA]</scope>
    <source>
        <strain evidence="8 9">2-bin</strain>
    </source>
</reference>
<dbReference type="InterPro" id="IPR051939">
    <property type="entry name" value="Glycosyltr_41/O-GlcNAc_trsf"/>
</dbReference>
<dbReference type="PANTHER" id="PTHR44835">
    <property type="entry name" value="UDP-N-ACETYLGLUCOSAMINE--PEPTIDE N-ACETYLGLUCOSAMINYLTRANSFERASE SPINDLY-RELATED"/>
    <property type="match status" value="1"/>
</dbReference>
<dbReference type="PROSITE" id="PS50005">
    <property type="entry name" value="TPR"/>
    <property type="match status" value="1"/>
</dbReference>
<accession>A0A4S8EML3</accession>
<dbReference type="GO" id="GO:0016757">
    <property type="term" value="F:glycosyltransferase activity"/>
    <property type="evidence" value="ECO:0007669"/>
    <property type="project" value="UniProtKB-KW"/>
</dbReference>
<dbReference type="SUPFAM" id="SSF48452">
    <property type="entry name" value="TPR-like"/>
    <property type="match status" value="1"/>
</dbReference>
<organism evidence="8 9">
    <name type="scientific">Lampropedia puyangensis</name>
    <dbReference type="NCBI Taxonomy" id="1330072"/>
    <lineage>
        <taxon>Bacteria</taxon>
        <taxon>Pseudomonadati</taxon>
        <taxon>Pseudomonadota</taxon>
        <taxon>Betaproteobacteria</taxon>
        <taxon>Burkholderiales</taxon>
        <taxon>Comamonadaceae</taxon>
        <taxon>Lampropedia</taxon>
    </lineage>
</organism>
<evidence type="ECO:0000313" key="8">
    <source>
        <dbReference type="EMBL" id="THT95969.1"/>
    </source>
</evidence>
<feature type="compositionally biased region" description="Basic and acidic residues" evidence="5">
    <location>
        <begin position="208"/>
        <end position="224"/>
    </location>
</feature>
<dbReference type="SUPFAM" id="SSF54427">
    <property type="entry name" value="NTF2-like"/>
    <property type="match status" value="1"/>
</dbReference>
<name>A0A4S8EML3_9BURK</name>
<dbReference type="Pfam" id="PF24125">
    <property type="entry name" value="Cds6_C"/>
    <property type="match status" value="1"/>
</dbReference>
<evidence type="ECO:0000313" key="9">
    <source>
        <dbReference type="Proteomes" id="UP000308917"/>
    </source>
</evidence>
<keyword evidence="6" id="KW-0732">Signal</keyword>